<dbReference type="Proteomes" id="UP000230886">
    <property type="component" value="Unassembled WGS sequence"/>
</dbReference>
<comment type="caution">
    <text evidence="1">The sequence shown here is derived from an EMBL/GenBank/DDBJ whole genome shotgun (WGS) entry which is preliminary data.</text>
</comment>
<dbReference type="PANTHER" id="PTHR34109">
    <property type="entry name" value="BNAUNNG04460D PROTEIN-RELATED"/>
    <property type="match status" value="1"/>
</dbReference>
<sequence>MFNRTRVRSPILVHMNTVNPIPAGYRTITPYLAVPDGHAALDYYKRALGAEIVDAMNAPDGSLMHAEIRIGDSMLQLSQEMPDFGLKSPQDGWVHSSIVVYTEDTDEFVARAVAEGGTLVTAVADTFSGDRHGVFLDPFGHRWAVCTKVEDVPAEEVARRARALFFPETQSSQ</sequence>
<evidence type="ECO:0000313" key="1">
    <source>
        <dbReference type="EMBL" id="PCK24995.1"/>
    </source>
</evidence>
<dbReference type="Gene3D" id="3.30.720.120">
    <property type="match status" value="1"/>
</dbReference>
<dbReference type="PANTHER" id="PTHR34109:SF1">
    <property type="entry name" value="VOC DOMAIN-CONTAINING PROTEIN"/>
    <property type="match status" value="1"/>
</dbReference>
<evidence type="ECO:0000313" key="2">
    <source>
        <dbReference type="Proteomes" id="UP000230886"/>
    </source>
</evidence>
<dbReference type="SUPFAM" id="SSF54593">
    <property type="entry name" value="Glyoxalase/Bleomycin resistance protein/Dihydroxybiphenyl dioxygenase"/>
    <property type="match status" value="1"/>
</dbReference>
<dbReference type="InterPro" id="IPR004360">
    <property type="entry name" value="Glyas_Fos-R_dOase_dom"/>
</dbReference>
<name>A0A2A5J5Z9_RHOSG</name>
<reference evidence="1 2" key="1">
    <citation type="submission" date="2017-07" db="EMBL/GenBank/DDBJ databases">
        <title>Draft sequence of Rhodococcus enclensis 23b-28.</title>
        <authorList>
            <person name="Besaury L."/>
            <person name="Sancelme M."/>
            <person name="Amato P."/>
            <person name="Lallement A."/>
            <person name="Delort A.-M."/>
        </authorList>
    </citation>
    <scope>NUCLEOTIDE SEQUENCE [LARGE SCALE GENOMIC DNA]</scope>
    <source>
        <strain evidence="1 2">23b-28</strain>
    </source>
</reference>
<proteinExistence type="predicted"/>
<gene>
    <name evidence="1" type="ORF">CHR55_23000</name>
</gene>
<dbReference type="PROSITE" id="PS51819">
    <property type="entry name" value="VOC"/>
    <property type="match status" value="1"/>
</dbReference>
<accession>A0A2A5J5Z9</accession>
<protein>
    <submittedName>
        <fullName evidence="1">VOC family protein</fullName>
    </submittedName>
</protein>
<dbReference type="KEGG" id="rqi:C1M55_18680"/>
<dbReference type="InterPro" id="IPR037523">
    <property type="entry name" value="VOC_core"/>
</dbReference>
<dbReference type="AlphaFoldDB" id="A0A2A5J5Z9"/>
<dbReference type="Gene3D" id="3.30.720.110">
    <property type="match status" value="1"/>
</dbReference>
<dbReference type="Pfam" id="PF00903">
    <property type="entry name" value="Glyoxalase"/>
    <property type="match status" value="1"/>
</dbReference>
<dbReference type="InterPro" id="IPR029068">
    <property type="entry name" value="Glyas_Bleomycin-R_OHBP_Dase"/>
</dbReference>
<dbReference type="RefSeq" id="WP_081305478.1">
    <property type="nucleotide sequence ID" value="NZ_CP025959.1"/>
</dbReference>
<organism evidence="1 2">
    <name type="scientific">Rhodococcus qingshengii</name>
    <dbReference type="NCBI Taxonomy" id="334542"/>
    <lineage>
        <taxon>Bacteria</taxon>
        <taxon>Bacillati</taxon>
        <taxon>Actinomycetota</taxon>
        <taxon>Actinomycetes</taxon>
        <taxon>Mycobacteriales</taxon>
        <taxon>Nocardiaceae</taxon>
        <taxon>Rhodococcus</taxon>
        <taxon>Rhodococcus erythropolis group</taxon>
    </lineage>
</organism>
<dbReference type="EMBL" id="NOVD01000021">
    <property type="protein sequence ID" value="PCK24995.1"/>
    <property type="molecule type" value="Genomic_DNA"/>
</dbReference>
<dbReference type="CDD" id="cd07246">
    <property type="entry name" value="VOC_like"/>
    <property type="match status" value="1"/>
</dbReference>